<dbReference type="EMBL" id="CP034464">
    <property type="protein sequence ID" value="AZP12224.1"/>
    <property type="molecule type" value="Genomic_DNA"/>
</dbReference>
<dbReference type="Proteomes" id="UP000275663">
    <property type="component" value="Chromosome"/>
</dbReference>
<dbReference type="InterPro" id="IPR038740">
    <property type="entry name" value="BioF2-like_GNAT_dom"/>
</dbReference>
<dbReference type="AlphaFoldDB" id="A0A3S9HJG5"/>
<evidence type="ECO:0000313" key="2">
    <source>
        <dbReference type="EMBL" id="AZP12224.1"/>
    </source>
</evidence>
<dbReference type="SUPFAM" id="SSF55729">
    <property type="entry name" value="Acyl-CoA N-acyltransferases (Nat)"/>
    <property type="match status" value="1"/>
</dbReference>
<keyword evidence="3" id="KW-1185">Reference proteome</keyword>
<accession>A0A3S9HJG5</accession>
<gene>
    <name evidence="2" type="ORF">EJN92_09550</name>
</gene>
<dbReference type="KEGG" id="upv:EJN92_09550"/>
<protein>
    <submittedName>
        <fullName evidence="2">GNAT family N-acetyltransferase</fullName>
    </submittedName>
</protein>
<dbReference type="Pfam" id="PF13480">
    <property type="entry name" value="Acetyltransf_6"/>
    <property type="match status" value="1"/>
</dbReference>
<keyword evidence="2" id="KW-0808">Transferase</keyword>
<dbReference type="GO" id="GO:0016740">
    <property type="term" value="F:transferase activity"/>
    <property type="evidence" value="ECO:0007669"/>
    <property type="project" value="UniProtKB-KW"/>
</dbReference>
<feature type="domain" description="BioF2-like acetyltransferase" evidence="1">
    <location>
        <begin position="124"/>
        <end position="271"/>
    </location>
</feature>
<reference evidence="2 3" key="1">
    <citation type="journal article" date="2011" name="Int. J. Syst. Evol. Microbiol.">
        <title>Description of Undibacterium oligocarboniphilum sp. nov., isolated from purified water, and Undibacterium pigrum strain CCUG 49012 as the type strain of Undibacterium parvum sp. nov., and emended descriptions of the genus Undibacterium and the species Undibacterium pigrum.</title>
        <authorList>
            <person name="Eder W."/>
            <person name="Wanner G."/>
            <person name="Ludwig W."/>
            <person name="Busse H.J."/>
            <person name="Ziemke-Kageler F."/>
            <person name="Lang E."/>
        </authorList>
    </citation>
    <scope>NUCLEOTIDE SEQUENCE [LARGE SCALE GENOMIC DNA]</scope>
    <source>
        <strain evidence="2 3">DSM 23061</strain>
    </source>
</reference>
<dbReference type="OrthoDB" id="208468at2"/>
<name>A0A3S9HJG5_9BURK</name>
<dbReference type="InterPro" id="IPR016181">
    <property type="entry name" value="Acyl_CoA_acyltransferase"/>
</dbReference>
<dbReference type="Gene3D" id="3.40.630.30">
    <property type="match status" value="1"/>
</dbReference>
<proteinExistence type="predicted"/>
<sequence length="330" mass="38890">MYSLKSVLIEVNTIKEETRNFWEYRQVTFKFQLSDISLFKVNLALQIRDISLTEHLAAVEDLIPPSETCRSDSQGYAIRSLPVKKLFPTITKKNNFYCYVQKQYQHCYIDMQLSFDEYKQKFSSKSRSTMNRKLNKFEEYCEKKNSWRVYKSAEEMLVFHRLARQVSEKTYQEKLLDAGIPDSPRFVKEMTALAADQQVRGYILFNDTVPVSYLYCPIVDDALIYAYLGYDPDYLKLSVGTVLQWLALQDMFAETRFKIFDFTEGQSEHKRFFSTHELSCANVLFLRANIKNWILIYSHFCMDSLSKGLGDFLNRFGLKTKIKKILRFGF</sequence>
<evidence type="ECO:0000259" key="1">
    <source>
        <dbReference type="Pfam" id="PF13480"/>
    </source>
</evidence>
<organism evidence="2 3">
    <name type="scientific">Undibacterium parvum</name>
    <dbReference type="NCBI Taxonomy" id="401471"/>
    <lineage>
        <taxon>Bacteria</taxon>
        <taxon>Pseudomonadati</taxon>
        <taxon>Pseudomonadota</taxon>
        <taxon>Betaproteobacteria</taxon>
        <taxon>Burkholderiales</taxon>
        <taxon>Oxalobacteraceae</taxon>
        <taxon>Undibacterium</taxon>
    </lineage>
</organism>
<evidence type="ECO:0000313" key="3">
    <source>
        <dbReference type="Proteomes" id="UP000275663"/>
    </source>
</evidence>